<evidence type="ECO:0000256" key="6">
    <source>
        <dbReference type="PROSITE-ProRule" id="PRU00339"/>
    </source>
</evidence>
<accession>A0A150XSS2</accession>
<dbReference type="OrthoDB" id="1523128at2"/>
<feature type="repeat" description="TPR" evidence="6">
    <location>
        <begin position="243"/>
        <end position="276"/>
    </location>
</feature>
<dbReference type="GO" id="GO:0003677">
    <property type="term" value="F:DNA binding"/>
    <property type="evidence" value="ECO:0007669"/>
    <property type="project" value="InterPro"/>
</dbReference>
<dbReference type="SMART" id="SM00421">
    <property type="entry name" value="HTH_LUXR"/>
    <property type="match status" value="1"/>
</dbReference>
<dbReference type="GO" id="GO:0006355">
    <property type="term" value="P:regulation of DNA-templated transcription"/>
    <property type="evidence" value="ECO:0007669"/>
    <property type="project" value="InterPro"/>
</dbReference>
<evidence type="ECO:0000256" key="3">
    <source>
        <dbReference type="ARBA" id="ARBA00022737"/>
    </source>
</evidence>
<keyword evidence="8" id="KW-0812">Transmembrane</keyword>
<dbReference type="SUPFAM" id="SSF46894">
    <property type="entry name" value="C-terminal effector domain of the bipartite response regulators"/>
    <property type="match status" value="1"/>
</dbReference>
<evidence type="ECO:0000256" key="1">
    <source>
        <dbReference type="ARBA" id="ARBA00004496"/>
    </source>
</evidence>
<dbReference type="Pfam" id="PF13424">
    <property type="entry name" value="TPR_12"/>
    <property type="match status" value="1"/>
</dbReference>
<dbReference type="InterPro" id="IPR051476">
    <property type="entry name" value="Bac_ResReg_Asp_Phosphatase"/>
</dbReference>
<dbReference type="InterPro" id="IPR016032">
    <property type="entry name" value="Sig_transdc_resp-reg_C-effctor"/>
</dbReference>
<evidence type="ECO:0000313" key="11">
    <source>
        <dbReference type="Proteomes" id="UP000075583"/>
    </source>
</evidence>
<evidence type="ECO:0000313" key="10">
    <source>
        <dbReference type="EMBL" id="KYG81736.1"/>
    </source>
</evidence>
<evidence type="ECO:0000256" key="4">
    <source>
        <dbReference type="ARBA" id="ARBA00022803"/>
    </source>
</evidence>
<protein>
    <recommendedName>
        <fullName evidence="9">HTH luxR-type domain-containing protein</fullName>
    </recommendedName>
</protein>
<evidence type="ECO:0000259" key="9">
    <source>
        <dbReference type="SMART" id="SM00421"/>
    </source>
</evidence>
<dbReference type="EMBL" id="LQZQ01000002">
    <property type="protein sequence ID" value="KYG81736.1"/>
    <property type="molecule type" value="Genomic_DNA"/>
</dbReference>
<dbReference type="InterPro" id="IPR000792">
    <property type="entry name" value="Tscrpt_reg_LuxR_C"/>
</dbReference>
<evidence type="ECO:0000256" key="5">
    <source>
        <dbReference type="ARBA" id="ARBA00038253"/>
    </source>
</evidence>
<feature type="domain" description="HTH luxR-type" evidence="9">
    <location>
        <begin position="529"/>
        <end position="586"/>
    </location>
</feature>
<dbReference type="STRING" id="279360.MB14_14250"/>
<evidence type="ECO:0000256" key="8">
    <source>
        <dbReference type="SAM" id="Phobius"/>
    </source>
</evidence>
<keyword evidence="8" id="KW-0472">Membrane</keyword>
<evidence type="ECO:0000256" key="7">
    <source>
        <dbReference type="SAM" id="Coils"/>
    </source>
</evidence>
<dbReference type="RefSeq" id="WP_062589001.1">
    <property type="nucleotide sequence ID" value="NZ_LQZQ01000002.1"/>
</dbReference>
<keyword evidence="11" id="KW-1185">Reference proteome</keyword>
<evidence type="ECO:0000256" key="2">
    <source>
        <dbReference type="ARBA" id="ARBA00022490"/>
    </source>
</evidence>
<comment type="caution">
    <text evidence="10">The sequence shown here is derived from an EMBL/GenBank/DDBJ whole genome shotgun (WGS) entry which is preliminary data.</text>
</comment>
<dbReference type="Gene3D" id="1.25.40.10">
    <property type="entry name" value="Tetratricopeptide repeat domain"/>
    <property type="match status" value="2"/>
</dbReference>
<keyword evidence="3" id="KW-0677">Repeat</keyword>
<gene>
    <name evidence="10" type="ORF">MB14_14250</name>
</gene>
<dbReference type="PANTHER" id="PTHR46630">
    <property type="entry name" value="TETRATRICOPEPTIDE REPEAT PROTEIN 29"/>
    <property type="match status" value="1"/>
</dbReference>
<dbReference type="PROSITE" id="PS50005">
    <property type="entry name" value="TPR"/>
    <property type="match status" value="1"/>
</dbReference>
<sequence length="590" mass="67555">MSRTTIYWIIVFSFLSLNLFSQQARIDSIRRQIPLLDGNEKIDAINDLTRGLMYNTPDEAMDLSTQAIQLSDEVGYSEGKVMAWINQGVIFNLRSSFQEAKDVLNQAKKISQSIDFQYGLAYSNLSLVAINIRENNYDKAIELSFDGINAARKINNVDLEVSNLINIASVKQMLEDYTSAKTFLLEARSLAEDNPEVSKIRIGQINGNLGIISASKLDYGSALEYFQKALDTFEALDSKAQVANLVMNIGHAYAKLKDVPNAIKYYDRAEQLWTELNNQRSQAVVLKNRGELMIDDSNFRSAITYLNRGLEKKTFLDDALLSEMYALLSKAYESLLNYDNALKYYKLHVALKDSISIKTNQRNNERMTKEFEFEKMKSDKEIELQQLEIENLKISQSRQVILVVSVILLVVAFWAMWNRNKLKTKLLIKGKDQLIAQQEMTLKLLDYESEKERLANYTEELLSKNESLEKRAGELEIKIDEEQSNAPDINSLIEKMHNAVRGDRDWTAFVLYFEAVFPQFFSLIETDKQVKLSTNEQRLLALLKINLSNKEIAALLNISSDSVIRAKYRLKQKLGFQDAKEMLVFLSKLA</sequence>
<keyword evidence="8" id="KW-1133">Transmembrane helix</keyword>
<keyword evidence="2" id="KW-0963">Cytoplasm</keyword>
<feature type="transmembrane region" description="Helical" evidence="8">
    <location>
        <begin position="6"/>
        <end position="21"/>
    </location>
</feature>
<dbReference type="AlphaFoldDB" id="A0A150XSS2"/>
<dbReference type="SUPFAM" id="SSF81901">
    <property type="entry name" value="HCP-like"/>
    <property type="match status" value="1"/>
</dbReference>
<dbReference type="InterPro" id="IPR019734">
    <property type="entry name" value="TPR_rpt"/>
</dbReference>
<keyword evidence="4 6" id="KW-0802">TPR repeat</keyword>
<reference evidence="10" key="1">
    <citation type="submission" date="2016-01" db="EMBL/GenBank/DDBJ databases">
        <title>Genome sequencing of Roseivirga ehrenbergii KMM 6017.</title>
        <authorList>
            <person name="Selvaratnam C."/>
            <person name="Thevarajoo S."/>
            <person name="Goh K.M."/>
            <person name="Ee R."/>
            <person name="Chan K.-G."/>
            <person name="Chong C.S."/>
        </authorList>
    </citation>
    <scope>NUCLEOTIDE SEQUENCE [LARGE SCALE GENOMIC DNA]</scope>
    <source>
        <strain evidence="10">KMM 6017</strain>
    </source>
</reference>
<comment type="similarity">
    <text evidence="5">Belongs to the Rap family.</text>
</comment>
<dbReference type="SMART" id="SM00028">
    <property type="entry name" value="TPR"/>
    <property type="match status" value="6"/>
</dbReference>
<dbReference type="Gene3D" id="1.10.10.10">
    <property type="entry name" value="Winged helix-like DNA-binding domain superfamily/Winged helix DNA-binding domain"/>
    <property type="match status" value="1"/>
</dbReference>
<comment type="subcellular location">
    <subcellularLocation>
        <location evidence="1">Cytoplasm</location>
    </subcellularLocation>
</comment>
<feature type="coiled-coil region" evidence="7">
    <location>
        <begin position="447"/>
        <end position="485"/>
    </location>
</feature>
<feature type="transmembrane region" description="Helical" evidence="8">
    <location>
        <begin position="400"/>
        <end position="417"/>
    </location>
</feature>
<dbReference type="GO" id="GO:0005737">
    <property type="term" value="C:cytoplasm"/>
    <property type="evidence" value="ECO:0007669"/>
    <property type="project" value="UniProtKB-SubCell"/>
</dbReference>
<proteinExistence type="inferred from homology"/>
<keyword evidence="7" id="KW-0175">Coiled coil</keyword>
<dbReference type="Proteomes" id="UP000075583">
    <property type="component" value="Unassembled WGS sequence"/>
</dbReference>
<dbReference type="PANTHER" id="PTHR46630:SF1">
    <property type="entry name" value="TETRATRICOPEPTIDE REPEAT PROTEIN 29"/>
    <property type="match status" value="1"/>
</dbReference>
<dbReference type="InterPro" id="IPR011990">
    <property type="entry name" value="TPR-like_helical_dom_sf"/>
</dbReference>
<name>A0A150XSS2_ROSEK</name>
<organism evidence="10 11">
    <name type="scientific">Roseivirga ehrenbergii (strain DSM 102268 / JCM 13514 / KCTC 12282 / NCIMB 14502 / KMM 6017)</name>
    <dbReference type="NCBI Taxonomy" id="279360"/>
    <lineage>
        <taxon>Bacteria</taxon>
        <taxon>Pseudomonadati</taxon>
        <taxon>Bacteroidota</taxon>
        <taxon>Cytophagia</taxon>
        <taxon>Cytophagales</taxon>
        <taxon>Roseivirgaceae</taxon>
        <taxon>Roseivirga</taxon>
    </lineage>
</organism>
<dbReference type="InterPro" id="IPR036388">
    <property type="entry name" value="WH-like_DNA-bd_sf"/>
</dbReference>